<evidence type="ECO:0000256" key="1">
    <source>
        <dbReference type="SAM" id="Phobius"/>
    </source>
</evidence>
<keyword evidence="1" id="KW-1133">Transmembrane helix</keyword>
<organism evidence="2 3">
    <name type="scientific">Marinomonas pollencensis</name>
    <dbReference type="NCBI Taxonomy" id="491954"/>
    <lineage>
        <taxon>Bacteria</taxon>
        <taxon>Pseudomonadati</taxon>
        <taxon>Pseudomonadota</taxon>
        <taxon>Gammaproteobacteria</taxon>
        <taxon>Oceanospirillales</taxon>
        <taxon>Oceanospirillaceae</taxon>
        <taxon>Marinomonas</taxon>
    </lineage>
</organism>
<proteinExistence type="predicted"/>
<dbReference type="AlphaFoldDB" id="A0A3E0DHW8"/>
<evidence type="ECO:0000313" key="2">
    <source>
        <dbReference type="EMBL" id="REG82185.1"/>
    </source>
</evidence>
<sequence length="105" mass="12210">MSLSIILFIYYLLISLLTFALYGWDKGAAKRQAYRIPESRLHWFALLGGWPGALLGQKYYRHKTLKTRFRLVFWSTLVINLMLFSLGCFLAVRGVQGMNAILSWF</sequence>
<reference evidence="2 3" key="1">
    <citation type="submission" date="2018-08" db="EMBL/GenBank/DDBJ databases">
        <title>Genomic Encyclopedia of Type Strains, Phase III (KMG-III): the genomes of soil and plant-associated and newly described type strains.</title>
        <authorList>
            <person name="Whitman W."/>
        </authorList>
    </citation>
    <scope>NUCLEOTIDE SEQUENCE [LARGE SCALE GENOMIC DNA]</scope>
    <source>
        <strain evidence="2 3">CECT 7375</strain>
    </source>
</reference>
<keyword evidence="1" id="KW-0472">Membrane</keyword>
<keyword evidence="3" id="KW-1185">Reference proteome</keyword>
<accession>A0A3E0DHW8</accession>
<evidence type="ECO:0000313" key="3">
    <source>
        <dbReference type="Proteomes" id="UP000256542"/>
    </source>
</evidence>
<feature type="transmembrane region" description="Helical" evidence="1">
    <location>
        <begin position="6"/>
        <end position="23"/>
    </location>
</feature>
<dbReference type="EMBL" id="QUNG01000010">
    <property type="protein sequence ID" value="REG82185.1"/>
    <property type="molecule type" value="Genomic_DNA"/>
</dbReference>
<dbReference type="InterPro" id="IPR010718">
    <property type="entry name" value="DUF1294"/>
</dbReference>
<protein>
    <submittedName>
        <fullName evidence="2">Uncharacterized membrane protein YsdA (DUF1294 family)</fullName>
    </submittedName>
</protein>
<keyword evidence="1" id="KW-0812">Transmembrane</keyword>
<dbReference type="OrthoDB" id="72963at2"/>
<comment type="caution">
    <text evidence="2">The sequence shown here is derived from an EMBL/GenBank/DDBJ whole genome shotgun (WGS) entry which is preliminary data.</text>
</comment>
<dbReference type="Pfam" id="PF06961">
    <property type="entry name" value="DUF1294"/>
    <property type="match status" value="1"/>
</dbReference>
<gene>
    <name evidence="2" type="ORF">DFP81_11073</name>
</gene>
<feature type="transmembrane region" description="Helical" evidence="1">
    <location>
        <begin position="72"/>
        <end position="92"/>
    </location>
</feature>
<dbReference type="RefSeq" id="WP_115898466.1">
    <property type="nucleotide sequence ID" value="NZ_QUNG01000010.1"/>
</dbReference>
<name>A0A3E0DHW8_9GAMM</name>
<dbReference type="Proteomes" id="UP000256542">
    <property type="component" value="Unassembled WGS sequence"/>
</dbReference>